<dbReference type="SUPFAM" id="SSF48452">
    <property type="entry name" value="TPR-like"/>
    <property type="match status" value="1"/>
</dbReference>
<feature type="compositionally biased region" description="Basic and acidic residues" evidence="1">
    <location>
        <begin position="89"/>
        <end position="98"/>
    </location>
</feature>
<dbReference type="OrthoDB" id="120976at2759"/>
<feature type="compositionally biased region" description="Basic and acidic residues" evidence="1">
    <location>
        <begin position="106"/>
        <end position="115"/>
    </location>
</feature>
<dbReference type="InterPro" id="IPR011990">
    <property type="entry name" value="TPR-like_helical_dom_sf"/>
</dbReference>
<sequence>MLLRRLLDPDETTRRRRLRARIVRRNRIQRERDQGLEPKLRRLPKPKERTINDYGWDPVRDDHIQRENGMYVAREKLRTPPVMQGVEKVAPRFGREPPRGGTGIVDDPKAPDTKKRATNQVDSSSDTPNTRPLPFSPPKESSVAPRTPQNERIRQRWRDMLQTLLIQRHTEILSKDPNRKWRQERLGLLLFQRQQYKKASEHLTQAVVLNRNSGVSPSSLCWRRLAECHMHLYEETQDWDVLWDARAAYEQAVSHVEMACNPYVLFDYARVLEALGSYTSALSTYASIVTTFPRFAKLRDVQWHFVLLQRHRLIATRDDLTPDEKKRTLLKSIEITKKLLLDKTLASISDPRYPIVLYVHIRLHELLLDLSIETEGIAVRLQLRQAADTAMEELFKVVAQMNIMEVNPKMPPKIWWTKSETYMQFADHFQSEDSSIAASDALSRALELMNGGKAATSTMDPKQKIALYLVMARNDYASNQMEKAIRAMETIFEIDPFLPEVRQSLSDWFPAKWK</sequence>
<organism evidence="2 3">
    <name type="scientific">Pythium oligandrum</name>
    <name type="common">Mycoparasitic fungus</name>
    <dbReference type="NCBI Taxonomy" id="41045"/>
    <lineage>
        <taxon>Eukaryota</taxon>
        <taxon>Sar</taxon>
        <taxon>Stramenopiles</taxon>
        <taxon>Oomycota</taxon>
        <taxon>Peronosporomycetes</taxon>
        <taxon>Pythiales</taxon>
        <taxon>Pythiaceae</taxon>
        <taxon>Pythium</taxon>
    </lineage>
</organism>
<keyword evidence="3" id="KW-1185">Reference proteome</keyword>
<name>A0A8K1CQW2_PYTOL</name>
<dbReference type="Gene3D" id="1.25.40.10">
    <property type="entry name" value="Tetratricopeptide repeat domain"/>
    <property type="match status" value="1"/>
</dbReference>
<evidence type="ECO:0000256" key="1">
    <source>
        <dbReference type="SAM" id="MobiDB-lite"/>
    </source>
</evidence>
<feature type="compositionally biased region" description="Polar residues" evidence="1">
    <location>
        <begin position="118"/>
        <end position="130"/>
    </location>
</feature>
<gene>
    <name evidence="2" type="ORF">Poli38472_012118</name>
</gene>
<accession>A0A8K1CQW2</accession>
<feature type="region of interest" description="Disordered" evidence="1">
    <location>
        <begin position="86"/>
        <end position="150"/>
    </location>
</feature>
<dbReference type="AlphaFoldDB" id="A0A8K1CQW2"/>
<reference evidence="2" key="1">
    <citation type="submission" date="2019-03" db="EMBL/GenBank/DDBJ databases">
        <title>Long read genome sequence of the mycoparasitic Pythium oligandrum ATCC 38472 isolated from sugarbeet rhizosphere.</title>
        <authorList>
            <person name="Gaulin E."/>
        </authorList>
    </citation>
    <scope>NUCLEOTIDE SEQUENCE</scope>
    <source>
        <strain evidence="2">ATCC 38472_TT</strain>
    </source>
</reference>
<evidence type="ECO:0000313" key="2">
    <source>
        <dbReference type="EMBL" id="TMW67002.1"/>
    </source>
</evidence>
<protein>
    <submittedName>
        <fullName evidence="2">Uncharacterized protein</fullName>
    </submittedName>
</protein>
<proteinExistence type="predicted"/>
<evidence type="ECO:0000313" key="3">
    <source>
        <dbReference type="Proteomes" id="UP000794436"/>
    </source>
</evidence>
<dbReference type="Proteomes" id="UP000794436">
    <property type="component" value="Unassembled WGS sequence"/>
</dbReference>
<dbReference type="EMBL" id="SPLM01000006">
    <property type="protein sequence ID" value="TMW67002.1"/>
    <property type="molecule type" value="Genomic_DNA"/>
</dbReference>
<comment type="caution">
    <text evidence="2">The sequence shown here is derived from an EMBL/GenBank/DDBJ whole genome shotgun (WGS) entry which is preliminary data.</text>
</comment>